<dbReference type="EMBL" id="JAGFNK010000139">
    <property type="protein sequence ID" value="KAI9507131.1"/>
    <property type="molecule type" value="Genomic_DNA"/>
</dbReference>
<protein>
    <submittedName>
        <fullName evidence="1">Uncharacterized protein</fullName>
    </submittedName>
</protein>
<accession>A0ACC0U649</accession>
<proteinExistence type="predicted"/>
<evidence type="ECO:0000313" key="2">
    <source>
        <dbReference type="Proteomes" id="UP001207468"/>
    </source>
</evidence>
<sequence>MSFIGFSRADNLETSDYAPTVFGPYDSPKYSTVRPDRVWGSCTCFSARRFLRPILSRTTVSTECDAGLSTWDDTSVDYDTLLPNGPCQKRFRKHLDGILRARCRCGLDPTNGQESTSSGLHRRAAASRPDFEAIMDQLVALDDAVGSPESHVKHTVHELRLTISGYRWMASSVVGTFRSEARDMEAEDIATFALLDTLTRWLSHWRGGILRVHTNDGCIAWGILGTQVGLWPMVHTLCAQFGVQLRANLVEQSEFFGRPRDEYGERSPPSRALRNPDVVNVAVKWLTASGRRGHGDATFGRISCVYCPLSY</sequence>
<dbReference type="Proteomes" id="UP001207468">
    <property type="component" value="Unassembled WGS sequence"/>
</dbReference>
<comment type="caution">
    <text evidence="1">The sequence shown here is derived from an EMBL/GenBank/DDBJ whole genome shotgun (WGS) entry which is preliminary data.</text>
</comment>
<reference evidence="1" key="1">
    <citation type="submission" date="2021-03" db="EMBL/GenBank/DDBJ databases">
        <title>Evolutionary priming and transition to the ectomycorrhizal habit in an iconic lineage of mushroom-forming fungi: is preadaptation a requirement?</title>
        <authorList>
            <consortium name="DOE Joint Genome Institute"/>
            <person name="Looney B.P."/>
            <person name="Miyauchi S."/>
            <person name="Morin E."/>
            <person name="Drula E."/>
            <person name="Courty P.E."/>
            <person name="Chicoki N."/>
            <person name="Fauchery L."/>
            <person name="Kohler A."/>
            <person name="Kuo A."/>
            <person name="LaButti K."/>
            <person name="Pangilinan J."/>
            <person name="Lipzen A."/>
            <person name="Riley R."/>
            <person name="Andreopoulos W."/>
            <person name="He G."/>
            <person name="Johnson J."/>
            <person name="Barry K.W."/>
            <person name="Grigoriev I.V."/>
            <person name="Nagy L."/>
            <person name="Hibbett D."/>
            <person name="Henrissat B."/>
            <person name="Matheny P.B."/>
            <person name="Labbe J."/>
            <person name="Martin A.F."/>
        </authorList>
    </citation>
    <scope>NUCLEOTIDE SEQUENCE</scope>
    <source>
        <strain evidence="1">BPL698</strain>
    </source>
</reference>
<gene>
    <name evidence="1" type="ORF">F5148DRAFT_1207825</name>
</gene>
<keyword evidence="2" id="KW-1185">Reference proteome</keyword>
<name>A0ACC0U649_9AGAM</name>
<organism evidence="1 2">
    <name type="scientific">Russula earlei</name>
    <dbReference type="NCBI Taxonomy" id="71964"/>
    <lineage>
        <taxon>Eukaryota</taxon>
        <taxon>Fungi</taxon>
        <taxon>Dikarya</taxon>
        <taxon>Basidiomycota</taxon>
        <taxon>Agaricomycotina</taxon>
        <taxon>Agaricomycetes</taxon>
        <taxon>Russulales</taxon>
        <taxon>Russulaceae</taxon>
        <taxon>Russula</taxon>
    </lineage>
</organism>
<evidence type="ECO:0000313" key="1">
    <source>
        <dbReference type="EMBL" id="KAI9507131.1"/>
    </source>
</evidence>